<proteinExistence type="inferred from homology"/>
<dbReference type="InterPro" id="IPR024096">
    <property type="entry name" value="NO_sig/Golgi_transp_ligand-bd"/>
</dbReference>
<dbReference type="Pfam" id="PF06505">
    <property type="entry name" value="XylR_N"/>
    <property type="match status" value="1"/>
</dbReference>
<gene>
    <name evidence="3" type="ORF">VF724_01085</name>
</gene>
<organism evidence="3 4">
    <name type="scientific">Ferviditalea candida</name>
    <dbReference type="NCBI Taxonomy" id="3108399"/>
    <lineage>
        <taxon>Bacteria</taxon>
        <taxon>Bacillati</taxon>
        <taxon>Bacillota</taxon>
        <taxon>Bacilli</taxon>
        <taxon>Bacillales</taxon>
        <taxon>Paenibacillaceae</taxon>
        <taxon>Ferviditalea</taxon>
    </lineage>
</organism>
<dbReference type="EMBL" id="JAYJLD010000001">
    <property type="protein sequence ID" value="MEB3100251.1"/>
    <property type="molecule type" value="Genomic_DNA"/>
</dbReference>
<dbReference type="Proteomes" id="UP001310386">
    <property type="component" value="Unassembled WGS sequence"/>
</dbReference>
<name>A0ABU5ZG16_9BACL</name>
<dbReference type="InterPro" id="IPR025736">
    <property type="entry name" value="PucR_C-HTH_dom"/>
</dbReference>
<dbReference type="InterPro" id="IPR041522">
    <property type="entry name" value="CdaR_GGDEF"/>
</dbReference>
<feature type="domain" description="4-vinyl reductase 4VR" evidence="2">
    <location>
        <begin position="117"/>
        <end position="179"/>
    </location>
</feature>
<dbReference type="Gene3D" id="3.30.1380.20">
    <property type="entry name" value="Trafficking protein particle complex subunit 3"/>
    <property type="match status" value="1"/>
</dbReference>
<evidence type="ECO:0000256" key="1">
    <source>
        <dbReference type="ARBA" id="ARBA00006754"/>
    </source>
</evidence>
<comment type="similarity">
    <text evidence="1">Belongs to the CdaR family.</text>
</comment>
<dbReference type="Pfam" id="PF17853">
    <property type="entry name" value="GGDEF_2"/>
    <property type="match status" value="1"/>
</dbReference>
<evidence type="ECO:0000313" key="4">
    <source>
        <dbReference type="Proteomes" id="UP001310386"/>
    </source>
</evidence>
<dbReference type="InterPro" id="IPR042070">
    <property type="entry name" value="PucR_C-HTH_sf"/>
</dbReference>
<dbReference type="InterPro" id="IPR051448">
    <property type="entry name" value="CdaR-like_regulators"/>
</dbReference>
<dbReference type="SMART" id="SM00989">
    <property type="entry name" value="V4R"/>
    <property type="match status" value="1"/>
</dbReference>
<dbReference type="SUPFAM" id="SSF111126">
    <property type="entry name" value="Ligand-binding domain in the NO signalling and Golgi transport"/>
    <property type="match status" value="1"/>
</dbReference>
<dbReference type="Pfam" id="PF13556">
    <property type="entry name" value="HTH_30"/>
    <property type="match status" value="1"/>
</dbReference>
<evidence type="ECO:0000313" key="3">
    <source>
        <dbReference type="EMBL" id="MEB3100251.1"/>
    </source>
</evidence>
<reference evidence="3" key="1">
    <citation type="submission" date="2023-12" db="EMBL/GenBank/DDBJ databases">
        <title>Fervidustalea candida gen. nov., sp. nov., a novel member of the family Paenibacillaceae isolated from a geothermal area.</title>
        <authorList>
            <person name="Li W.-J."/>
            <person name="Jiao J.-Y."/>
            <person name="Chen Y."/>
        </authorList>
    </citation>
    <scope>NUCLEOTIDE SEQUENCE</scope>
    <source>
        <strain evidence="3">SYSU GA230002</strain>
    </source>
</reference>
<keyword evidence="4" id="KW-1185">Reference proteome</keyword>
<sequence>MKARDLQLESLIRFLPTEGKILIKDQRVITIPASALGTLRKDLIETMGMDRTKGFLLRYGWNCGASDGMRMKEMIWDSEKEILWAGPRMHMIHGYVHVQPLITEYDFQKGTLHYEGIWKDSYEAEEHVQLFGISDKPVCHTLVGYASGYLTTIMGKRVIAKEVACKGMGEDHCHWVCKTVEEWGGELVEELRYYEVENLANELDRAYERLTLQRDNLDKSIRVHTQLSHKLLYGNNLQSIANVLFEITSTPILIEDAYNNQIASAGMPREHFEQYGNQLKNWMDGKKAADERRILEELTGQKRTVKISFDGEQCRLVTPIVLGHTISGYCSFLYQEHVTKEVDAMILEQAALVCALYLFNEKTAVEAEQRLRGNFLEEILSRSLTGKEIMARARYIHIDLSRRFRMIVIDKHSTSPSVREELEFNDTLIGTLSKYFKDQSYNVLLGQKSGGIVLLMPYGLLEENQLSLQEFCQKLSEVCRMKYKNYFFQLGISSEGNSIEEAQNLYEEAVAALKVCTRDKTIVLFESLGIAGILFQHGNIQGIRKFSHKIIGGLIEYDKHKNMELTQTLYHYLNNGCNLHQTARLMNFSISGLRYRLQRLNEILQVDINDPSVRYQVFLALQALIMIGDLTIIA</sequence>
<accession>A0ABU5ZG16</accession>
<dbReference type="PANTHER" id="PTHR33744">
    <property type="entry name" value="CARBOHYDRATE DIACID REGULATOR"/>
    <property type="match status" value="1"/>
</dbReference>
<dbReference type="InterPro" id="IPR004096">
    <property type="entry name" value="V4R"/>
</dbReference>
<dbReference type="Gene3D" id="1.10.10.2840">
    <property type="entry name" value="PucR C-terminal helix-turn-helix domain"/>
    <property type="match status" value="1"/>
</dbReference>
<dbReference type="Pfam" id="PF02830">
    <property type="entry name" value="V4R"/>
    <property type="match status" value="1"/>
</dbReference>
<comment type="caution">
    <text evidence="3">The sequence shown here is derived from an EMBL/GenBank/DDBJ whole genome shotgun (WGS) entry which is preliminary data.</text>
</comment>
<dbReference type="RefSeq" id="WP_371752350.1">
    <property type="nucleotide sequence ID" value="NZ_JAYJLD010000001.1"/>
</dbReference>
<dbReference type="InterPro" id="IPR010523">
    <property type="entry name" value="XylR_N"/>
</dbReference>
<protein>
    <submittedName>
        <fullName evidence="3">XylR N-terminal domain-containing protein</fullName>
    </submittedName>
</protein>
<evidence type="ECO:0000259" key="2">
    <source>
        <dbReference type="SMART" id="SM00989"/>
    </source>
</evidence>
<dbReference type="PANTHER" id="PTHR33744:SF1">
    <property type="entry name" value="DNA-BINDING TRANSCRIPTIONAL ACTIVATOR ADER"/>
    <property type="match status" value="1"/>
</dbReference>